<dbReference type="KEGG" id="mphy:MCBMB27_05737"/>
<feature type="transmembrane region" description="Helical" evidence="8">
    <location>
        <begin position="235"/>
        <end position="254"/>
    </location>
</feature>
<dbReference type="InterPro" id="IPR020846">
    <property type="entry name" value="MFS_dom"/>
</dbReference>
<gene>
    <name evidence="10" type="ORF">MCBMB27_05737</name>
    <name evidence="11" type="ORF">SAMN05192567_1429</name>
</gene>
<evidence type="ECO:0000313" key="13">
    <source>
        <dbReference type="Proteomes" id="UP000199140"/>
    </source>
</evidence>
<feature type="transmembrane region" description="Helical" evidence="8">
    <location>
        <begin position="57"/>
        <end position="77"/>
    </location>
</feature>
<protein>
    <submittedName>
        <fullName evidence="10">Multidrug export protein EmrB</fullName>
    </submittedName>
    <submittedName>
        <fullName evidence="11">Predicted arabinose efflux permease, MFS family</fullName>
    </submittedName>
</protein>
<comment type="similarity">
    <text evidence="3">Belongs to the major facilitator superfamily. TCR/Tet family.</text>
</comment>
<evidence type="ECO:0000256" key="3">
    <source>
        <dbReference type="ARBA" id="ARBA00007520"/>
    </source>
</evidence>
<dbReference type="PANTHER" id="PTHR42718:SF9">
    <property type="entry name" value="MAJOR FACILITATOR SUPERFAMILY MULTIDRUG TRANSPORTER MFSC"/>
    <property type="match status" value="1"/>
</dbReference>
<feature type="transmembrane region" description="Helical" evidence="8">
    <location>
        <begin position="114"/>
        <end position="136"/>
    </location>
</feature>
<feature type="transmembrane region" description="Helical" evidence="8">
    <location>
        <begin position="357"/>
        <end position="378"/>
    </location>
</feature>
<dbReference type="AlphaFoldDB" id="A0AAE8HXT2"/>
<evidence type="ECO:0000256" key="7">
    <source>
        <dbReference type="ARBA" id="ARBA00023136"/>
    </source>
</evidence>
<comment type="subcellular location">
    <subcellularLocation>
        <location evidence="2">Membrane</location>
        <topology evidence="2">Multi-pass membrane protein</topology>
    </subcellularLocation>
</comment>
<evidence type="ECO:0000313" key="11">
    <source>
        <dbReference type="EMBL" id="SFH67151.1"/>
    </source>
</evidence>
<evidence type="ECO:0000313" key="12">
    <source>
        <dbReference type="Proteomes" id="UP000185487"/>
    </source>
</evidence>
<dbReference type="GO" id="GO:0016020">
    <property type="term" value="C:membrane"/>
    <property type="evidence" value="ECO:0007669"/>
    <property type="project" value="UniProtKB-SubCell"/>
</dbReference>
<dbReference type="RefSeq" id="WP_083683961.1">
    <property type="nucleotide sequence ID" value="NZ_CP015368.1"/>
</dbReference>
<dbReference type="GO" id="GO:0022857">
    <property type="term" value="F:transmembrane transporter activity"/>
    <property type="evidence" value="ECO:0007669"/>
    <property type="project" value="InterPro"/>
</dbReference>
<dbReference type="PRINTS" id="PR01035">
    <property type="entry name" value="TCRTETA"/>
</dbReference>
<dbReference type="InterPro" id="IPR005829">
    <property type="entry name" value="Sugar_transporter_CS"/>
</dbReference>
<dbReference type="InterPro" id="IPR011701">
    <property type="entry name" value="MFS"/>
</dbReference>
<keyword evidence="7 8" id="KW-0472">Membrane</keyword>
<feature type="domain" description="Major facilitator superfamily (MFS) profile" evidence="9">
    <location>
        <begin position="23"/>
        <end position="388"/>
    </location>
</feature>
<dbReference type="EMBL" id="FOPK01000042">
    <property type="protein sequence ID" value="SFH67151.1"/>
    <property type="molecule type" value="Genomic_DNA"/>
</dbReference>
<feature type="transmembrane region" description="Helical" evidence="8">
    <location>
        <begin position="178"/>
        <end position="199"/>
    </location>
</feature>
<keyword evidence="12" id="KW-1185">Reference proteome</keyword>
<dbReference type="Proteomes" id="UP000185487">
    <property type="component" value="Plasmid CBMB27-p1"/>
</dbReference>
<feature type="transmembrane region" description="Helical" evidence="8">
    <location>
        <begin position="89"/>
        <end position="108"/>
    </location>
</feature>
<dbReference type="PANTHER" id="PTHR42718">
    <property type="entry name" value="MAJOR FACILITATOR SUPERFAMILY MULTIDRUG TRANSPORTER MFSC"/>
    <property type="match status" value="1"/>
</dbReference>
<evidence type="ECO:0000256" key="6">
    <source>
        <dbReference type="ARBA" id="ARBA00022989"/>
    </source>
</evidence>
<dbReference type="EMBL" id="CP015368">
    <property type="protein sequence ID" value="APT35028.1"/>
    <property type="molecule type" value="Genomic_DNA"/>
</dbReference>
<evidence type="ECO:0000256" key="4">
    <source>
        <dbReference type="ARBA" id="ARBA00022448"/>
    </source>
</evidence>
<evidence type="ECO:0000313" key="10">
    <source>
        <dbReference type="EMBL" id="APT35028.1"/>
    </source>
</evidence>
<dbReference type="InterPro" id="IPR001958">
    <property type="entry name" value="Tet-R_TetA/multi-R_MdtG-like"/>
</dbReference>
<reference evidence="10 12" key="1">
    <citation type="submission" date="2016-04" db="EMBL/GenBank/DDBJ databases">
        <title>Complete genome sequencing and analysis of CBMB27, Methylobacterium phyllosphaerae isolated from leaf tissues of rice (Oryza sativa L.).</title>
        <authorList>
            <person name="Lee Y."/>
            <person name="Hwangbo K."/>
            <person name="Chung H."/>
            <person name="Yoo J."/>
            <person name="Kim K.Y."/>
            <person name="Sa T.M."/>
            <person name="Um Y."/>
            <person name="Madhaiyan M."/>
        </authorList>
    </citation>
    <scope>NUCLEOTIDE SEQUENCE [LARGE SCALE GENOMIC DNA]</scope>
    <source>
        <strain evidence="10 12">CBMB27</strain>
        <plasmid evidence="10 12">CBMB27-p1</plasmid>
    </source>
</reference>
<dbReference type="PROSITE" id="PS00216">
    <property type="entry name" value="SUGAR_TRANSPORT_1"/>
    <property type="match status" value="1"/>
</dbReference>
<dbReference type="Pfam" id="PF07690">
    <property type="entry name" value="MFS_1"/>
    <property type="match status" value="1"/>
</dbReference>
<feature type="transmembrane region" description="Helical" evidence="8">
    <location>
        <begin position="148"/>
        <end position="172"/>
    </location>
</feature>
<keyword evidence="10" id="KW-0614">Plasmid</keyword>
<feature type="transmembrane region" description="Helical" evidence="8">
    <location>
        <begin position="275"/>
        <end position="300"/>
    </location>
</feature>
<evidence type="ECO:0000259" key="9">
    <source>
        <dbReference type="PROSITE" id="PS50850"/>
    </source>
</evidence>
<evidence type="ECO:0000256" key="5">
    <source>
        <dbReference type="ARBA" id="ARBA00022692"/>
    </source>
</evidence>
<proteinExistence type="inferred from homology"/>
<evidence type="ECO:0000256" key="2">
    <source>
        <dbReference type="ARBA" id="ARBA00004141"/>
    </source>
</evidence>
<dbReference type="Proteomes" id="UP000199140">
    <property type="component" value="Unassembled WGS sequence"/>
</dbReference>
<dbReference type="SUPFAM" id="SSF103473">
    <property type="entry name" value="MFS general substrate transporter"/>
    <property type="match status" value="1"/>
</dbReference>
<keyword evidence="5 8" id="KW-0812">Transmembrane</keyword>
<geneLocation type="plasmid" evidence="10 12">
    <name>CBMB27-p1</name>
</geneLocation>
<dbReference type="PROSITE" id="PS50850">
    <property type="entry name" value="MFS"/>
    <property type="match status" value="1"/>
</dbReference>
<sequence length="388" mass="39710">MPHPAAMQHTAEHDTWTNRSRLTAATIGLAAALTNFDVTSVVVVLPSIGTTLGIHVASWAWIIDAYSIAFTVTLLIAGALADRLGRRRALLLGNAGFLMASLACSLAWNSPLFLAARAAQGAAAAFLVTGGFASIATAFPAPEARARAFGIVGVASGIAMAMGPTLGGIIGASLGWRWIFLANLPFCALITLMAPRLVAEMRDDTDKRLDWPGIAILTLALGLAIEAILQARHAPIRLAIGLAVSAGLIAWFAARQRRQVRPMLDPIVFASRSMVGVTILLLAVSVGYVGAFVGMALIGMGAALSHPQLSGAVIALAPPEVSGMASALTVVARQAGFALGVATLGALTPVPLHVSAFVRPFGAAAAAAAGGVLACLLLPSRMTVGGRP</sequence>
<feature type="transmembrane region" description="Helical" evidence="8">
    <location>
        <begin position="22"/>
        <end position="45"/>
    </location>
</feature>
<reference evidence="11 13" key="2">
    <citation type="submission" date="2016-10" db="EMBL/GenBank/DDBJ databases">
        <authorList>
            <person name="Varghese N."/>
            <person name="Submissions S."/>
        </authorList>
    </citation>
    <scope>NUCLEOTIDE SEQUENCE [LARGE SCALE GENOMIC DNA]</scope>
    <source>
        <strain evidence="11 13">CBMB27</strain>
    </source>
</reference>
<evidence type="ECO:0000256" key="8">
    <source>
        <dbReference type="SAM" id="Phobius"/>
    </source>
</evidence>
<dbReference type="Gene3D" id="1.20.1250.20">
    <property type="entry name" value="MFS general substrate transporter like domains"/>
    <property type="match status" value="1"/>
</dbReference>
<feature type="transmembrane region" description="Helical" evidence="8">
    <location>
        <begin position="211"/>
        <end position="229"/>
    </location>
</feature>
<evidence type="ECO:0000256" key="1">
    <source>
        <dbReference type="ARBA" id="ARBA00003279"/>
    </source>
</evidence>
<keyword evidence="6 8" id="KW-1133">Transmembrane helix</keyword>
<comment type="function">
    <text evidence="1">Resistance to tetracycline by an active tetracycline efflux. This is an energy-dependent process that decreases the accumulation of the antibiotic in whole cells. This protein functions as a metal-tetracycline/H(+) antiporter.</text>
</comment>
<dbReference type="InterPro" id="IPR036259">
    <property type="entry name" value="MFS_trans_sf"/>
</dbReference>
<name>A0AAE8HXT2_9HYPH</name>
<accession>A0AAE8HXT2</accession>
<organism evidence="11 13">
    <name type="scientific">Methylobacterium phyllosphaerae</name>
    <dbReference type="NCBI Taxonomy" id="418223"/>
    <lineage>
        <taxon>Bacteria</taxon>
        <taxon>Pseudomonadati</taxon>
        <taxon>Pseudomonadota</taxon>
        <taxon>Alphaproteobacteria</taxon>
        <taxon>Hyphomicrobiales</taxon>
        <taxon>Methylobacteriaceae</taxon>
        <taxon>Methylobacterium</taxon>
    </lineage>
</organism>
<keyword evidence="4" id="KW-0813">Transport</keyword>